<reference evidence="5 6" key="1">
    <citation type="submission" date="2014-06" db="EMBL/GenBank/DDBJ databases">
        <title>Whole Genome Sequences of Three Symbiotic Endozoicomonas Bacteria.</title>
        <authorList>
            <person name="Neave M.J."/>
            <person name="Apprill A."/>
            <person name="Voolstra C.R."/>
        </authorList>
    </citation>
    <scope>NUCLEOTIDE SEQUENCE [LARGE SCALE GENOMIC DNA]</scope>
    <source>
        <strain evidence="5 6">LMG 24815</strain>
    </source>
</reference>
<dbReference type="SUPFAM" id="SSF51306">
    <property type="entry name" value="LexA/Signal peptidase"/>
    <property type="match status" value="1"/>
</dbReference>
<dbReference type="PROSITE" id="PS50943">
    <property type="entry name" value="HTH_CROC1"/>
    <property type="match status" value="1"/>
</dbReference>
<dbReference type="AlphaFoldDB" id="A0A081MYG4"/>
<dbReference type="PANTHER" id="PTHR40661">
    <property type="match status" value="1"/>
</dbReference>
<dbReference type="eggNOG" id="COG2932">
    <property type="taxonomic scope" value="Bacteria"/>
</dbReference>
<dbReference type="InterPro" id="IPR010982">
    <property type="entry name" value="Lambda_DNA-bd_dom_sf"/>
</dbReference>
<keyword evidence="2" id="KW-0238">DNA-binding</keyword>
<dbReference type="CDD" id="cd06529">
    <property type="entry name" value="S24_LexA-like"/>
    <property type="match status" value="1"/>
</dbReference>
<dbReference type="Proteomes" id="UP000028006">
    <property type="component" value="Unassembled WGS sequence"/>
</dbReference>
<dbReference type="PANTHER" id="PTHR40661:SF3">
    <property type="entry name" value="FELS-1 PROPHAGE TRANSCRIPTIONAL REGULATOR"/>
    <property type="match status" value="1"/>
</dbReference>
<keyword evidence="3" id="KW-0804">Transcription</keyword>
<evidence type="ECO:0000256" key="2">
    <source>
        <dbReference type="ARBA" id="ARBA00023125"/>
    </source>
</evidence>
<dbReference type="Gene3D" id="1.10.260.40">
    <property type="entry name" value="lambda repressor-like DNA-binding domains"/>
    <property type="match status" value="1"/>
</dbReference>
<protein>
    <recommendedName>
        <fullName evidence="4">HTH cro/C1-type domain-containing protein</fullName>
    </recommendedName>
</protein>
<proteinExistence type="predicted"/>
<dbReference type="Pfam" id="PF00717">
    <property type="entry name" value="Peptidase_S24"/>
    <property type="match status" value="1"/>
</dbReference>
<feature type="domain" description="HTH cro/C1-type" evidence="4">
    <location>
        <begin position="2"/>
        <end position="50"/>
    </location>
</feature>
<comment type="caution">
    <text evidence="5">The sequence shown here is derived from an EMBL/GenBank/DDBJ whole genome shotgun (WGS) entry which is preliminary data.</text>
</comment>
<dbReference type="InterPro" id="IPR015927">
    <property type="entry name" value="Peptidase_S24_S26A/B/C"/>
</dbReference>
<name>A0A081MYG4_9GAMM</name>
<sequence length="198" mass="22209">MEKGWTALETARKFGVTQGRYSNWETQQRLPQPDIIADAARIFGESASWLAGYTNTRGEQADEYYVSATNTKTKLQSGEVAALDSIASDSVAFHKDYLKDRRLEENQIVLIRVTDDAMDSIISEGDEVLIDQRAKAVTKADLFAIWVNGQVWIRRIRPELDGTLSIASENHDRYPSVSVNDLSSVNLIGRVCRIIKDV</sequence>
<gene>
    <name evidence="5" type="ORF">GZ77_26420</name>
</gene>
<dbReference type="InterPro" id="IPR039418">
    <property type="entry name" value="LexA-like"/>
</dbReference>
<dbReference type="CDD" id="cd00093">
    <property type="entry name" value="HTH_XRE"/>
    <property type="match status" value="1"/>
</dbReference>
<dbReference type="GO" id="GO:0003677">
    <property type="term" value="F:DNA binding"/>
    <property type="evidence" value="ECO:0007669"/>
    <property type="project" value="UniProtKB-KW"/>
</dbReference>
<organism evidence="5 6">
    <name type="scientific">Endozoicomonas montiporae</name>
    <dbReference type="NCBI Taxonomy" id="1027273"/>
    <lineage>
        <taxon>Bacteria</taxon>
        <taxon>Pseudomonadati</taxon>
        <taxon>Pseudomonadota</taxon>
        <taxon>Gammaproteobacteria</taxon>
        <taxon>Oceanospirillales</taxon>
        <taxon>Endozoicomonadaceae</taxon>
        <taxon>Endozoicomonas</taxon>
    </lineage>
</organism>
<keyword evidence="1" id="KW-0805">Transcription regulation</keyword>
<dbReference type="InterPro" id="IPR001387">
    <property type="entry name" value="Cro/C1-type_HTH"/>
</dbReference>
<accession>A0A081MYG4</accession>
<dbReference type="Pfam" id="PF01381">
    <property type="entry name" value="HTH_3"/>
    <property type="match status" value="1"/>
</dbReference>
<evidence type="ECO:0000313" key="5">
    <source>
        <dbReference type="EMBL" id="KEQ11237.1"/>
    </source>
</evidence>
<dbReference type="SUPFAM" id="SSF47413">
    <property type="entry name" value="lambda repressor-like DNA-binding domains"/>
    <property type="match status" value="1"/>
</dbReference>
<dbReference type="InterPro" id="IPR036286">
    <property type="entry name" value="LexA/Signal_pep-like_sf"/>
</dbReference>
<evidence type="ECO:0000313" key="6">
    <source>
        <dbReference type="Proteomes" id="UP000028006"/>
    </source>
</evidence>
<keyword evidence="6" id="KW-1185">Reference proteome</keyword>
<evidence type="ECO:0000256" key="3">
    <source>
        <dbReference type="ARBA" id="ARBA00023163"/>
    </source>
</evidence>
<dbReference type="Gene3D" id="2.10.109.10">
    <property type="entry name" value="Umud Fragment, subunit A"/>
    <property type="match status" value="1"/>
</dbReference>
<dbReference type="EMBL" id="JOKG01000011">
    <property type="protein sequence ID" value="KEQ11237.1"/>
    <property type="molecule type" value="Genomic_DNA"/>
</dbReference>
<evidence type="ECO:0000259" key="4">
    <source>
        <dbReference type="PROSITE" id="PS50943"/>
    </source>
</evidence>
<evidence type="ECO:0000256" key="1">
    <source>
        <dbReference type="ARBA" id="ARBA00023015"/>
    </source>
</evidence>